<evidence type="ECO:0000313" key="11">
    <source>
        <dbReference type="EMBL" id="MDB0525064.1"/>
    </source>
</evidence>
<dbReference type="EC" id="2.7.7.49" evidence="1"/>
<evidence type="ECO:0000256" key="4">
    <source>
        <dbReference type="ARBA" id="ARBA00022723"/>
    </source>
</evidence>
<evidence type="ECO:0000313" key="12">
    <source>
        <dbReference type="Proteomes" id="UP001143674"/>
    </source>
</evidence>
<keyword evidence="5" id="KW-0460">Magnesium</keyword>
<evidence type="ECO:0000256" key="6">
    <source>
        <dbReference type="ARBA" id="ARBA00022918"/>
    </source>
</evidence>
<evidence type="ECO:0000256" key="5">
    <source>
        <dbReference type="ARBA" id="ARBA00022842"/>
    </source>
</evidence>
<reference evidence="11" key="1">
    <citation type="submission" date="2021-09" db="EMBL/GenBank/DDBJ databases">
        <title>Genomic analysis of Ralstonia spp.</title>
        <authorList>
            <person name="Aburjaile F."/>
            <person name="Ariute J.C."/>
            <person name="Pais A.K.L."/>
            <person name="Albuquerque G.M.R."/>
            <person name="Silva A.M.F."/>
            <person name="Brenig B."/>
            <person name="Azevedo V."/>
            <person name="Matiuzzi M."/>
            <person name="Ramos R."/>
            <person name="Goes-Neto A."/>
            <person name="Soares S."/>
            <person name="Iseppon A.M.B."/>
            <person name="Souza E."/>
            <person name="Gama M."/>
        </authorList>
    </citation>
    <scope>NUCLEOTIDE SEQUENCE</scope>
    <source>
        <strain evidence="11">B4</strain>
    </source>
</reference>
<feature type="domain" description="Reverse transcriptase" evidence="10">
    <location>
        <begin position="49"/>
        <end position="288"/>
    </location>
</feature>
<dbReference type="InterPro" id="IPR000123">
    <property type="entry name" value="Reverse_transcriptase_msDNA"/>
</dbReference>
<evidence type="ECO:0000256" key="7">
    <source>
        <dbReference type="ARBA" id="ARBA00023118"/>
    </source>
</evidence>
<evidence type="ECO:0000256" key="3">
    <source>
        <dbReference type="ARBA" id="ARBA00022695"/>
    </source>
</evidence>
<comment type="similarity">
    <text evidence="8">Belongs to the bacterial reverse transcriptase family.</text>
</comment>
<dbReference type="InterPro" id="IPR030931">
    <property type="entry name" value="Group_II_RT_mat"/>
</dbReference>
<name>A0AAE3NQI0_RALSL</name>
<dbReference type="GO" id="GO:0051607">
    <property type="term" value="P:defense response to virus"/>
    <property type="evidence" value="ECO:0007669"/>
    <property type="project" value="UniProtKB-KW"/>
</dbReference>
<dbReference type="EMBL" id="JAIVEX010000036">
    <property type="protein sequence ID" value="MDB0525064.1"/>
    <property type="molecule type" value="Genomic_DNA"/>
</dbReference>
<evidence type="ECO:0000256" key="2">
    <source>
        <dbReference type="ARBA" id="ARBA00022679"/>
    </source>
</evidence>
<dbReference type="GO" id="GO:0003723">
    <property type="term" value="F:RNA binding"/>
    <property type="evidence" value="ECO:0007669"/>
    <property type="project" value="InterPro"/>
</dbReference>
<dbReference type="PRINTS" id="PR00866">
    <property type="entry name" value="RNADNAPOLMS"/>
</dbReference>
<dbReference type="GO" id="GO:0003964">
    <property type="term" value="F:RNA-directed DNA polymerase activity"/>
    <property type="evidence" value="ECO:0007669"/>
    <property type="project" value="UniProtKB-KW"/>
</dbReference>
<dbReference type="SUPFAM" id="SSF56672">
    <property type="entry name" value="DNA/RNA polymerases"/>
    <property type="match status" value="1"/>
</dbReference>
<dbReference type="CDD" id="cd01651">
    <property type="entry name" value="RT_G2_intron"/>
    <property type="match status" value="1"/>
</dbReference>
<proteinExistence type="inferred from homology"/>
<dbReference type="Proteomes" id="UP001143674">
    <property type="component" value="Unassembled WGS sequence"/>
</dbReference>
<organism evidence="11 12">
    <name type="scientific">Ralstonia solanacearum</name>
    <name type="common">Pseudomonas solanacearum</name>
    <dbReference type="NCBI Taxonomy" id="305"/>
    <lineage>
        <taxon>Bacteria</taxon>
        <taxon>Pseudomonadati</taxon>
        <taxon>Pseudomonadota</taxon>
        <taxon>Betaproteobacteria</taxon>
        <taxon>Burkholderiales</taxon>
        <taxon>Burkholderiaceae</taxon>
        <taxon>Ralstonia</taxon>
        <taxon>Ralstonia solanacearum species complex</taxon>
    </lineage>
</organism>
<dbReference type="InterPro" id="IPR013597">
    <property type="entry name" value="Mat_intron_G2"/>
</dbReference>
<keyword evidence="4" id="KW-0479">Metal-binding</keyword>
<keyword evidence="3 11" id="KW-0548">Nucleotidyltransferase</keyword>
<dbReference type="Pfam" id="PF08388">
    <property type="entry name" value="GIIM"/>
    <property type="match status" value="1"/>
</dbReference>
<comment type="catalytic activity">
    <reaction evidence="9">
        <text>DNA(n) + a 2'-deoxyribonucleoside 5'-triphosphate = DNA(n+1) + diphosphate</text>
        <dbReference type="Rhea" id="RHEA:22508"/>
        <dbReference type="Rhea" id="RHEA-COMP:17339"/>
        <dbReference type="Rhea" id="RHEA-COMP:17340"/>
        <dbReference type="ChEBI" id="CHEBI:33019"/>
        <dbReference type="ChEBI" id="CHEBI:61560"/>
        <dbReference type="ChEBI" id="CHEBI:173112"/>
        <dbReference type="EC" id="2.7.7.49"/>
    </reaction>
</comment>
<keyword evidence="6 11" id="KW-0695">RNA-directed DNA polymerase</keyword>
<dbReference type="PANTHER" id="PTHR34047">
    <property type="entry name" value="NUCLEAR INTRON MATURASE 1, MITOCHONDRIAL-RELATED"/>
    <property type="match status" value="1"/>
</dbReference>
<keyword evidence="7" id="KW-0051">Antiviral defense</keyword>
<evidence type="ECO:0000256" key="9">
    <source>
        <dbReference type="ARBA" id="ARBA00048173"/>
    </source>
</evidence>
<protein>
    <recommendedName>
        <fullName evidence="1">RNA-directed DNA polymerase</fullName>
        <ecNumber evidence="1">2.7.7.49</ecNumber>
    </recommendedName>
</protein>
<comment type="caution">
    <text evidence="11">The sequence shown here is derived from an EMBL/GenBank/DDBJ whole genome shotgun (WGS) entry which is preliminary data.</text>
</comment>
<evidence type="ECO:0000256" key="8">
    <source>
        <dbReference type="ARBA" id="ARBA00034120"/>
    </source>
</evidence>
<dbReference type="AlphaFoldDB" id="A0AAE3NQI0"/>
<accession>A0AAE3NQI0</accession>
<evidence type="ECO:0000259" key="10">
    <source>
        <dbReference type="PROSITE" id="PS50878"/>
    </source>
</evidence>
<evidence type="ECO:0000256" key="1">
    <source>
        <dbReference type="ARBA" id="ARBA00012493"/>
    </source>
</evidence>
<dbReference type="NCBIfam" id="TIGR04416">
    <property type="entry name" value="group_II_RT_mat"/>
    <property type="match status" value="1"/>
</dbReference>
<dbReference type="InterPro" id="IPR000477">
    <property type="entry name" value="RT_dom"/>
</dbReference>
<dbReference type="InterPro" id="IPR043502">
    <property type="entry name" value="DNA/RNA_pol_sf"/>
</dbReference>
<keyword evidence="2 11" id="KW-0808">Transferase</keyword>
<dbReference type="PANTHER" id="PTHR34047:SF3">
    <property type="entry name" value="BLR2052 PROTEIN"/>
    <property type="match status" value="1"/>
</dbReference>
<dbReference type="PROSITE" id="PS50878">
    <property type="entry name" value="RT_POL"/>
    <property type="match status" value="1"/>
</dbReference>
<dbReference type="GO" id="GO:0046872">
    <property type="term" value="F:metal ion binding"/>
    <property type="evidence" value="ECO:0007669"/>
    <property type="project" value="UniProtKB-KW"/>
</dbReference>
<dbReference type="Pfam" id="PF00078">
    <property type="entry name" value="RVT_1"/>
    <property type="match status" value="1"/>
</dbReference>
<gene>
    <name evidence="11" type="primary">ltrA</name>
    <name evidence="11" type="ORF">LBW55_25985</name>
</gene>
<dbReference type="RefSeq" id="WP_184850567.1">
    <property type="nucleotide sequence ID" value="NZ_JABZEH010000001.1"/>
</dbReference>
<sequence length="412" mass="48209">MSQLKPFGISKRSVWEAYKKVKANRGAAGIDGQSIEEFEQNLVGNLYKLWNRLASGSYMPPPVRRVEIPKATGGTRPLGIPTVADRIAQMVVKDVLEPILEPCFHDDSYGYRPRKSAHDALAAARQRCWRADWVLDVDIKGFFDNIDHALLMKAVRKHTDCKWMLLYIERWLTAPVQLSGGSRQEREMGTPQGGVISPLLANLFLHYVFDMWMARIFPTIRFERYADDVVIHCESLAQATMLRKRLQERLAVCKLEMSPSKTKIVYCKDGQRAKNYPEISFDFLGHTFRPRKSKAKNGAVYLNFLPAISGKAAKMIRQTVRDWSLHRRTPFSLEEIARRINSVVRGWMDYYGRFYRSRLFSVMTHIDLHLAKWIVRKHKRVRRNLWRAHEWLRRIRRGCPDLFVHWRMTYRS</sequence>
<dbReference type="InterPro" id="IPR051083">
    <property type="entry name" value="GrpII_Intron_Splice-Mob/Def"/>
</dbReference>